<dbReference type="Proteomes" id="UP000182631">
    <property type="component" value="Unassembled WGS sequence"/>
</dbReference>
<accession>A0A171DHQ0</accession>
<keyword evidence="3" id="KW-1185">Reference proteome</keyword>
<sequence>MKADRPSFPVAHHRSLAGQSRRNGMAFLGRMDSGLTPCPRRELQPGL</sequence>
<dbReference type="EMBL" id="FITM01000156">
    <property type="protein sequence ID" value="SAY39348.1"/>
    <property type="molecule type" value="Genomic_DNA"/>
</dbReference>
<evidence type="ECO:0000313" key="3">
    <source>
        <dbReference type="Proteomes" id="UP000182631"/>
    </source>
</evidence>
<gene>
    <name evidence="2" type="ORF">FLM9_1449</name>
</gene>
<reference evidence="3" key="1">
    <citation type="submission" date="2016-02" db="EMBL/GenBank/DDBJ databases">
        <authorList>
            <person name="liu f."/>
        </authorList>
    </citation>
    <scope>NUCLEOTIDE SEQUENCE [LARGE SCALE GENOMIC DNA]</scope>
</reference>
<evidence type="ECO:0000313" key="2">
    <source>
        <dbReference type="EMBL" id="SAY39348.1"/>
    </source>
</evidence>
<protein>
    <submittedName>
        <fullName evidence="2">Uncharacterized protein</fullName>
    </submittedName>
</protein>
<evidence type="ECO:0000256" key="1">
    <source>
        <dbReference type="SAM" id="MobiDB-lite"/>
    </source>
</evidence>
<dbReference type="AlphaFoldDB" id="A0A171DHQ0"/>
<name>A0A171DHQ0_9SYNE</name>
<feature type="region of interest" description="Disordered" evidence="1">
    <location>
        <begin position="1"/>
        <end position="23"/>
    </location>
</feature>
<organism evidence="2 3">
    <name type="scientific">Candidatus Synechococcus spongiarum</name>
    <dbReference type="NCBI Taxonomy" id="431041"/>
    <lineage>
        <taxon>Bacteria</taxon>
        <taxon>Bacillati</taxon>
        <taxon>Cyanobacteriota</taxon>
        <taxon>Cyanophyceae</taxon>
        <taxon>Synechococcales</taxon>
        <taxon>Synechococcaceae</taxon>
        <taxon>Synechococcus</taxon>
    </lineage>
</organism>
<proteinExistence type="predicted"/>